<reference evidence="1" key="1">
    <citation type="submission" date="2023-05" db="EMBL/GenBank/DDBJ databases">
        <authorList>
            <person name="Zhang X."/>
        </authorList>
    </citation>
    <scope>NUCLEOTIDE SEQUENCE</scope>
    <source>
        <strain evidence="1">BD1B2-1</strain>
    </source>
</reference>
<name>A0AAE3RCI0_9BACT</name>
<accession>A0AAE3RCI0</accession>
<proteinExistence type="predicted"/>
<gene>
    <name evidence="1" type="ORF">QNI22_34045</name>
</gene>
<comment type="caution">
    <text evidence="1">The sequence shown here is derived from an EMBL/GenBank/DDBJ whole genome shotgun (WGS) entry which is preliminary data.</text>
</comment>
<protein>
    <submittedName>
        <fullName evidence="1">Uncharacterized protein</fullName>
    </submittedName>
</protein>
<keyword evidence="2" id="KW-1185">Reference proteome</keyword>
<evidence type="ECO:0000313" key="2">
    <source>
        <dbReference type="Proteomes" id="UP001232063"/>
    </source>
</evidence>
<organism evidence="1 2">
    <name type="scientific">Xanthocytophaga agilis</name>
    <dbReference type="NCBI Taxonomy" id="3048010"/>
    <lineage>
        <taxon>Bacteria</taxon>
        <taxon>Pseudomonadati</taxon>
        <taxon>Bacteroidota</taxon>
        <taxon>Cytophagia</taxon>
        <taxon>Cytophagales</taxon>
        <taxon>Rhodocytophagaceae</taxon>
        <taxon>Xanthocytophaga</taxon>
    </lineage>
</organism>
<dbReference type="RefSeq" id="WP_314518049.1">
    <property type="nucleotide sequence ID" value="NZ_JASJOU010000017.1"/>
</dbReference>
<dbReference type="EMBL" id="JASJOU010000017">
    <property type="protein sequence ID" value="MDJ1505729.1"/>
    <property type="molecule type" value="Genomic_DNA"/>
</dbReference>
<dbReference type="AlphaFoldDB" id="A0AAE3RCI0"/>
<evidence type="ECO:0000313" key="1">
    <source>
        <dbReference type="EMBL" id="MDJ1505729.1"/>
    </source>
</evidence>
<dbReference type="Proteomes" id="UP001232063">
    <property type="component" value="Unassembled WGS sequence"/>
</dbReference>
<sequence length="149" mass="17230">MNTNDEQMNKDIALDKLIVLIKSVPGGSRAHIITLSKDGRLSYKIGSIEDLSAFNENKIEIDKSYKKIRKQLTNVEIQEIKGYLSADKAMIYNDTKTVKDNFQYLLFVNGDKKAFVYEKNFDDYPENFRKIITFLLEKTGTLYKIPEMS</sequence>